<dbReference type="PANTHER" id="PTHR45632:SF3">
    <property type="entry name" value="KELCH-LIKE PROTEIN 32"/>
    <property type="match status" value="1"/>
</dbReference>
<name>A0A7W5F9C0_9ACTN</name>
<keyword evidence="1" id="KW-0880">Kelch repeat</keyword>
<dbReference type="SUPFAM" id="SSF49452">
    <property type="entry name" value="Starch-binding domain-like"/>
    <property type="match status" value="1"/>
</dbReference>
<dbReference type="GO" id="GO:0030246">
    <property type="term" value="F:carbohydrate binding"/>
    <property type="evidence" value="ECO:0007669"/>
    <property type="project" value="InterPro"/>
</dbReference>
<keyword evidence="3" id="KW-0732">Signal</keyword>
<evidence type="ECO:0000313" key="4">
    <source>
        <dbReference type="EMBL" id="MBB3090144.1"/>
    </source>
</evidence>
<evidence type="ECO:0000256" key="2">
    <source>
        <dbReference type="ARBA" id="ARBA00022737"/>
    </source>
</evidence>
<dbReference type="Gene3D" id="2.120.10.80">
    <property type="entry name" value="Kelch-type beta propeller"/>
    <property type="match status" value="2"/>
</dbReference>
<dbReference type="SMART" id="SM00612">
    <property type="entry name" value="Kelch"/>
    <property type="match status" value="4"/>
</dbReference>
<dbReference type="SUPFAM" id="SSF117281">
    <property type="entry name" value="Kelch motif"/>
    <property type="match status" value="1"/>
</dbReference>
<accession>A0A7W5F9C0</accession>
<dbReference type="PANTHER" id="PTHR45632">
    <property type="entry name" value="LD33804P"/>
    <property type="match status" value="1"/>
</dbReference>
<reference evidence="4 5" key="1">
    <citation type="submission" date="2020-08" db="EMBL/GenBank/DDBJ databases">
        <title>Genomic Encyclopedia of Type Strains, Phase III (KMG-III): the genomes of soil and plant-associated and newly described type strains.</title>
        <authorList>
            <person name="Whitman W."/>
        </authorList>
    </citation>
    <scope>NUCLEOTIDE SEQUENCE [LARGE SCALE GENOMIC DNA]</scope>
    <source>
        <strain evidence="4 5">CECT 3302</strain>
    </source>
</reference>
<feature type="chain" id="PRO_5030523919" evidence="3">
    <location>
        <begin position="27"/>
        <end position="893"/>
    </location>
</feature>
<comment type="caution">
    <text evidence="4">The sequence shown here is derived from an EMBL/GenBank/DDBJ whole genome shotgun (WGS) entry which is preliminary data.</text>
</comment>
<dbReference type="InterPro" id="IPR008969">
    <property type="entry name" value="CarboxyPept-like_regulatory"/>
</dbReference>
<dbReference type="Proteomes" id="UP000577707">
    <property type="component" value="Unassembled WGS sequence"/>
</dbReference>
<dbReference type="Pfam" id="PF01344">
    <property type="entry name" value="Kelch_1"/>
    <property type="match status" value="2"/>
</dbReference>
<evidence type="ECO:0000313" key="5">
    <source>
        <dbReference type="Proteomes" id="UP000577707"/>
    </source>
</evidence>
<evidence type="ECO:0000256" key="3">
    <source>
        <dbReference type="SAM" id="SignalP"/>
    </source>
</evidence>
<protein>
    <submittedName>
        <fullName evidence="4">N-acetylneuraminic acid mutarotase</fullName>
    </submittedName>
</protein>
<proteinExistence type="predicted"/>
<dbReference type="InterPro" id="IPR015915">
    <property type="entry name" value="Kelch-typ_b-propeller"/>
</dbReference>
<dbReference type="InterPro" id="IPR013784">
    <property type="entry name" value="Carb-bd-like_fold"/>
</dbReference>
<keyword evidence="5" id="KW-1185">Reference proteome</keyword>
<dbReference type="SUPFAM" id="SSF49899">
    <property type="entry name" value="Concanavalin A-like lectins/glucanases"/>
    <property type="match status" value="1"/>
</dbReference>
<evidence type="ECO:0000256" key="1">
    <source>
        <dbReference type="ARBA" id="ARBA00022441"/>
    </source>
</evidence>
<dbReference type="EMBL" id="JACHXG010000006">
    <property type="protein sequence ID" value="MBB3090144.1"/>
    <property type="molecule type" value="Genomic_DNA"/>
</dbReference>
<dbReference type="SUPFAM" id="SSF49464">
    <property type="entry name" value="Carboxypeptidase regulatory domain-like"/>
    <property type="match status" value="1"/>
</dbReference>
<dbReference type="Gene3D" id="2.60.40.1120">
    <property type="entry name" value="Carboxypeptidase-like, regulatory domain"/>
    <property type="match status" value="2"/>
</dbReference>
<dbReference type="AlphaFoldDB" id="A0A7W5F9C0"/>
<organism evidence="4 5">
    <name type="scientific">Nocardioides albus</name>
    <dbReference type="NCBI Taxonomy" id="1841"/>
    <lineage>
        <taxon>Bacteria</taxon>
        <taxon>Bacillati</taxon>
        <taxon>Actinomycetota</taxon>
        <taxon>Actinomycetes</taxon>
        <taxon>Propionibacteriales</taxon>
        <taxon>Nocardioidaceae</taxon>
        <taxon>Nocardioides</taxon>
    </lineage>
</organism>
<sequence length="893" mass="92096">MGPHSRFGLAAFAALVLAGSATPAVAGGVPTAVAEAGLLTGHVRDGSGHGWPVRAKVSMSGSVTYSDPSTGAFRLDVPAGTVGEVSVDPVYPGYETSTTPVTVAADGTAVDLEVTAETETCRAPGYRLDGMTEGFDTPATTEGWQVVDHAGTGNIWRFDDPGGRGNLTGGSGGFAIADHDAGSAQAFDSSLISPKTDLSGVAEPELQFSSDLRDLGSGTASASVSVDGGQTWTAVWSKSGGERGPITHVVPLPAAADQPDVKVRFNFTGGIYWFAVDDVFVGKRGCLPVEGGLVAGTASDQNTGAVVAGVRARVDGAVMASPSSDPGFYWGFLPTGEHTVAVDSAEYVAEEIPVRVSPDEVATADVSLAAGRLEVAGAGIDATVPWGETGTQQITVTNTGTAPATVGVRERDRGFALLQPDGTTEPPERLDDDWAPAAPAPQNQAWSRLPSLPMGITENIAGDHDGDLYSFGGASADRKAITDGWVLRDRAGAWQPTAPMPEGRLAAAGGFVDGTMVMVGGWVDNRQHLASQVLRYSPKADSWSTGAASPQALAGSGSAIMDGVVYTVGGCTTVCGNNSVLAYDVAADEFRRLADYPVKVSWPSCGAVDGRIVCAGGADTDDYYGVNGATWIYDPATDTWTEGAHFPGESWGATTWTSGGRLVAAGGMYAGFPTRDAWAYDPGQDRWSQLPWLNTLLYRGGSACGVRVGGASAGYTGKQDVFVLSGYDGCDPGTTDVGWVSSAPEAGTTLQPGESVTMTLTADPAGAGQPGDLAAQLGLVEDTPYPVSPLAVTMRVPAPKDWGFLQGTVTAKACDGTPAPLAGATVQVDGVSSGWTLTTTADGRYRRWIDKDEKQLQLVVGHDGYEIETRLLKAPKSPVDVATEDFSLTRTGC</sequence>
<dbReference type="Gene3D" id="2.60.120.200">
    <property type="match status" value="1"/>
</dbReference>
<feature type="signal peptide" evidence="3">
    <location>
        <begin position="1"/>
        <end position="26"/>
    </location>
</feature>
<keyword evidence="2" id="KW-0677">Repeat</keyword>
<gene>
    <name evidence="4" type="ORF">FHS12_003096</name>
</gene>
<dbReference type="InterPro" id="IPR006652">
    <property type="entry name" value="Kelch_1"/>
</dbReference>
<dbReference type="RefSeq" id="WP_183546616.1">
    <property type="nucleotide sequence ID" value="NZ_BMQT01000006.1"/>
</dbReference>
<dbReference type="InterPro" id="IPR013320">
    <property type="entry name" value="ConA-like_dom_sf"/>
</dbReference>